<reference evidence="8 9" key="1">
    <citation type="submission" date="2019-10" db="EMBL/GenBank/DDBJ databases">
        <title>Genome sequence of Phaeocystidibacter marisrubri JCM30614 (type strain).</title>
        <authorList>
            <person name="Bowman J.P."/>
        </authorList>
    </citation>
    <scope>NUCLEOTIDE SEQUENCE [LARGE SCALE GENOMIC DNA]</scope>
    <source>
        <strain evidence="8 9">JCM 30614</strain>
    </source>
</reference>
<protein>
    <submittedName>
        <fullName evidence="8">S41 family peptidase</fullName>
    </submittedName>
</protein>
<name>A0A6L3ZEY5_9FLAO</name>
<dbReference type="Gene3D" id="3.30.750.44">
    <property type="match status" value="1"/>
</dbReference>
<evidence type="ECO:0000256" key="4">
    <source>
        <dbReference type="ARBA" id="ARBA00022825"/>
    </source>
</evidence>
<dbReference type="InterPro" id="IPR001478">
    <property type="entry name" value="PDZ"/>
</dbReference>
<dbReference type="GO" id="GO:0004175">
    <property type="term" value="F:endopeptidase activity"/>
    <property type="evidence" value="ECO:0007669"/>
    <property type="project" value="TreeGrafter"/>
</dbReference>
<keyword evidence="6" id="KW-1133">Transmembrane helix</keyword>
<dbReference type="Proteomes" id="UP000484164">
    <property type="component" value="Unassembled WGS sequence"/>
</dbReference>
<evidence type="ECO:0000259" key="7">
    <source>
        <dbReference type="PROSITE" id="PS50106"/>
    </source>
</evidence>
<dbReference type="Gene3D" id="3.90.226.10">
    <property type="entry name" value="2-enoyl-CoA Hydratase, Chain A, domain 1"/>
    <property type="match status" value="1"/>
</dbReference>
<evidence type="ECO:0000313" key="9">
    <source>
        <dbReference type="Proteomes" id="UP000484164"/>
    </source>
</evidence>
<feature type="domain" description="PDZ" evidence="7">
    <location>
        <begin position="84"/>
        <end position="140"/>
    </location>
</feature>
<keyword evidence="6" id="KW-0812">Transmembrane</keyword>
<dbReference type="OrthoDB" id="9812068at2"/>
<dbReference type="SUPFAM" id="SSF50156">
    <property type="entry name" value="PDZ domain-like"/>
    <property type="match status" value="1"/>
</dbReference>
<dbReference type="RefSeq" id="WP_151693594.1">
    <property type="nucleotide sequence ID" value="NZ_BMGX01000001.1"/>
</dbReference>
<dbReference type="Pfam" id="PF17820">
    <property type="entry name" value="PDZ_6"/>
    <property type="match status" value="1"/>
</dbReference>
<evidence type="ECO:0000256" key="5">
    <source>
        <dbReference type="RuleBase" id="RU004404"/>
    </source>
</evidence>
<keyword evidence="4 5" id="KW-0720">Serine protease</keyword>
<dbReference type="PANTHER" id="PTHR32060:SF30">
    <property type="entry name" value="CARBOXY-TERMINAL PROCESSING PROTEASE CTPA"/>
    <property type="match status" value="1"/>
</dbReference>
<evidence type="ECO:0000256" key="1">
    <source>
        <dbReference type="ARBA" id="ARBA00009179"/>
    </source>
</evidence>
<dbReference type="SMART" id="SM00245">
    <property type="entry name" value="TSPc"/>
    <property type="match status" value="1"/>
</dbReference>
<feature type="transmembrane region" description="Helical" evidence="6">
    <location>
        <begin position="7"/>
        <end position="28"/>
    </location>
</feature>
<evidence type="ECO:0000256" key="6">
    <source>
        <dbReference type="SAM" id="Phobius"/>
    </source>
</evidence>
<gene>
    <name evidence="8" type="ORF">F8C82_10790</name>
</gene>
<dbReference type="SUPFAM" id="SSF52096">
    <property type="entry name" value="ClpP/crotonase"/>
    <property type="match status" value="1"/>
</dbReference>
<comment type="caution">
    <text evidence="8">The sequence shown here is derived from an EMBL/GenBank/DDBJ whole genome shotgun (WGS) entry which is preliminary data.</text>
</comment>
<dbReference type="InterPro" id="IPR005151">
    <property type="entry name" value="Tail-specific_protease"/>
</dbReference>
<dbReference type="CDD" id="cd07560">
    <property type="entry name" value="Peptidase_S41_CPP"/>
    <property type="match status" value="1"/>
</dbReference>
<dbReference type="PANTHER" id="PTHR32060">
    <property type="entry name" value="TAIL-SPECIFIC PROTEASE"/>
    <property type="match status" value="1"/>
</dbReference>
<dbReference type="GO" id="GO:0006508">
    <property type="term" value="P:proteolysis"/>
    <property type="evidence" value="ECO:0007669"/>
    <property type="project" value="UniProtKB-KW"/>
</dbReference>
<organism evidence="8 9">
    <name type="scientific">Phaeocystidibacter marisrubri</name>
    <dbReference type="NCBI Taxonomy" id="1577780"/>
    <lineage>
        <taxon>Bacteria</taxon>
        <taxon>Pseudomonadati</taxon>
        <taxon>Bacteroidota</taxon>
        <taxon>Flavobacteriia</taxon>
        <taxon>Flavobacteriales</taxon>
        <taxon>Phaeocystidibacteraceae</taxon>
        <taxon>Phaeocystidibacter</taxon>
    </lineage>
</organism>
<dbReference type="AlphaFoldDB" id="A0A6L3ZEY5"/>
<accession>A0A6L3ZEY5</accession>
<dbReference type="SMART" id="SM00228">
    <property type="entry name" value="PDZ"/>
    <property type="match status" value="1"/>
</dbReference>
<dbReference type="CDD" id="cd06782">
    <property type="entry name" value="cpPDZ_CPP-like"/>
    <property type="match status" value="1"/>
</dbReference>
<dbReference type="GO" id="GO:0007165">
    <property type="term" value="P:signal transduction"/>
    <property type="evidence" value="ECO:0007669"/>
    <property type="project" value="TreeGrafter"/>
</dbReference>
<dbReference type="NCBIfam" id="TIGR00225">
    <property type="entry name" value="prc"/>
    <property type="match status" value="1"/>
</dbReference>
<dbReference type="PROSITE" id="PS50106">
    <property type="entry name" value="PDZ"/>
    <property type="match status" value="1"/>
</dbReference>
<dbReference type="InterPro" id="IPR036034">
    <property type="entry name" value="PDZ_sf"/>
</dbReference>
<dbReference type="Pfam" id="PF03572">
    <property type="entry name" value="Peptidase_S41"/>
    <property type="match status" value="1"/>
</dbReference>
<sequence>MKARQIYLPMIIAAAVVVGMFVGSRYNYPARPNEESKQQKIRQIIDYIDYKYVVDVNTDSLLDLTIRDMLHKLDPHSSYISQRDVQAQEESIQGSFDGVGIEFRVRKDTVTVIRVIPEGPAMRAGLKAGDRIIAIDDLSVIGDYETTAPLVETLRGPSGEEVYVEVMGRGETLSRSIAITRGPIPIHSVDVSYMLNDSVGLVKVNRFADNTMDEFNFAIRSLERQGMNTLILDLRDNPGGLLESAKDMADAFLSEGKTIVYTVDRDGEKHTSTATNRGIFEYGEVVVLVNESSASASEVVAGALQDNDRAIIVGRRTFGKGLVQQEMSLNDGSRMRLTTSKYYTPTGRSIQKPYDNGYDAYQMDNIQRIEDGELFRPDSSKFDHDERFVTEGGKVVYGGGGIMPDIFVPIDSSIFTYGMLYHQFGYSRLSDFAFDYVDSRRAEFGGVNRRDFIDSWNVPQDLYLELLEKLDVLKYEERIDDEMRAFIELRLKAVIAETVWGKDGYYPVVFQTDPVIKSALLSVGAYSDTIPRPELP</sequence>
<dbReference type="EMBL" id="WBVQ01000002">
    <property type="protein sequence ID" value="KAB2816166.1"/>
    <property type="molecule type" value="Genomic_DNA"/>
</dbReference>
<dbReference type="InterPro" id="IPR004447">
    <property type="entry name" value="Peptidase_S41A"/>
</dbReference>
<keyword evidence="3 5" id="KW-0378">Hydrolase</keyword>
<dbReference type="InterPro" id="IPR041489">
    <property type="entry name" value="PDZ_6"/>
</dbReference>
<keyword evidence="2 5" id="KW-0645">Protease</keyword>
<evidence type="ECO:0000256" key="2">
    <source>
        <dbReference type="ARBA" id="ARBA00022670"/>
    </source>
</evidence>
<evidence type="ECO:0000313" key="8">
    <source>
        <dbReference type="EMBL" id="KAB2816166.1"/>
    </source>
</evidence>
<keyword evidence="9" id="KW-1185">Reference proteome</keyword>
<keyword evidence="6" id="KW-0472">Membrane</keyword>
<evidence type="ECO:0000256" key="3">
    <source>
        <dbReference type="ARBA" id="ARBA00022801"/>
    </source>
</evidence>
<proteinExistence type="inferred from homology"/>
<dbReference type="Gene3D" id="2.30.42.10">
    <property type="match status" value="1"/>
</dbReference>
<dbReference type="GO" id="GO:0008236">
    <property type="term" value="F:serine-type peptidase activity"/>
    <property type="evidence" value="ECO:0007669"/>
    <property type="project" value="UniProtKB-KW"/>
</dbReference>
<dbReference type="GO" id="GO:0030288">
    <property type="term" value="C:outer membrane-bounded periplasmic space"/>
    <property type="evidence" value="ECO:0007669"/>
    <property type="project" value="TreeGrafter"/>
</dbReference>
<dbReference type="InterPro" id="IPR029045">
    <property type="entry name" value="ClpP/crotonase-like_dom_sf"/>
</dbReference>
<comment type="similarity">
    <text evidence="1 5">Belongs to the peptidase S41A family.</text>
</comment>